<keyword evidence="6" id="KW-1185">Reference proteome</keyword>
<feature type="binding site" evidence="3">
    <location>
        <position position="116"/>
    </location>
    <ligand>
        <name>substrate</name>
    </ligand>
</feature>
<dbReference type="RefSeq" id="WP_136424927.1">
    <property type="nucleotide sequence ID" value="NZ_SSSN01000009.1"/>
</dbReference>
<dbReference type="InterPro" id="IPR005511">
    <property type="entry name" value="SMP-30"/>
</dbReference>
<proteinExistence type="inferred from homology"/>
<organism evidence="5 6">
    <name type="scientific">Orlajensenia flava</name>
    <dbReference type="NCBI Taxonomy" id="2565934"/>
    <lineage>
        <taxon>Bacteria</taxon>
        <taxon>Bacillati</taxon>
        <taxon>Actinomycetota</taxon>
        <taxon>Actinomycetes</taxon>
        <taxon>Micrococcales</taxon>
        <taxon>Microbacteriaceae</taxon>
        <taxon>Orlajensenia</taxon>
    </lineage>
</organism>
<dbReference type="GO" id="GO:0005509">
    <property type="term" value="F:calcium ion binding"/>
    <property type="evidence" value="ECO:0007669"/>
    <property type="project" value="TreeGrafter"/>
</dbReference>
<comment type="cofactor">
    <cofactor evidence="3">
        <name>Zn(2+)</name>
        <dbReference type="ChEBI" id="CHEBI:29105"/>
    </cofactor>
    <text evidence="3">Binds 1 divalent metal cation per subunit.</text>
</comment>
<evidence type="ECO:0000256" key="2">
    <source>
        <dbReference type="PIRSR" id="PIRSR605511-1"/>
    </source>
</evidence>
<reference evidence="5 6" key="1">
    <citation type="submission" date="2019-04" db="EMBL/GenBank/DDBJ databases">
        <authorList>
            <person name="Jiang L."/>
        </authorList>
    </citation>
    <scope>NUCLEOTIDE SEQUENCE [LARGE SCALE GENOMIC DNA]</scope>
    <source>
        <strain evidence="5 6">YIM 131861</strain>
    </source>
</reference>
<feature type="active site" description="Proton donor/acceptor" evidence="2">
    <location>
        <position position="190"/>
    </location>
</feature>
<evidence type="ECO:0000313" key="5">
    <source>
        <dbReference type="EMBL" id="THG32624.1"/>
    </source>
</evidence>
<keyword evidence="3" id="KW-0862">Zinc</keyword>
<feature type="binding site" evidence="3">
    <location>
        <position position="96"/>
    </location>
    <ligand>
        <name>substrate</name>
    </ligand>
</feature>
<dbReference type="InterPro" id="IPR013658">
    <property type="entry name" value="SGL"/>
</dbReference>
<dbReference type="OrthoDB" id="2633250at2"/>
<evidence type="ECO:0000313" key="6">
    <source>
        <dbReference type="Proteomes" id="UP000307380"/>
    </source>
</evidence>
<comment type="similarity">
    <text evidence="1">Belongs to the SMP-30/CGR1 family.</text>
</comment>
<dbReference type="SUPFAM" id="SSF63829">
    <property type="entry name" value="Calcium-dependent phosphotriesterase"/>
    <property type="match status" value="1"/>
</dbReference>
<dbReference type="PRINTS" id="PR01790">
    <property type="entry name" value="SMP30FAMILY"/>
</dbReference>
<dbReference type="GO" id="GO:0019853">
    <property type="term" value="P:L-ascorbic acid biosynthetic process"/>
    <property type="evidence" value="ECO:0007669"/>
    <property type="project" value="TreeGrafter"/>
</dbReference>
<feature type="domain" description="SMP-30/Gluconolactonase/LRE-like region" evidence="4">
    <location>
        <begin position="14"/>
        <end position="248"/>
    </location>
</feature>
<keyword evidence="3" id="KW-0479">Metal-binding</keyword>
<dbReference type="PANTHER" id="PTHR10907">
    <property type="entry name" value="REGUCALCIN"/>
    <property type="match status" value="1"/>
</dbReference>
<evidence type="ECO:0000256" key="3">
    <source>
        <dbReference type="PIRSR" id="PIRSR605511-2"/>
    </source>
</evidence>
<feature type="binding site" evidence="3">
    <location>
        <position position="15"/>
    </location>
    <ligand>
        <name>a divalent metal cation</name>
        <dbReference type="ChEBI" id="CHEBI:60240"/>
    </ligand>
</feature>
<sequence>MRADNLTGRITHHGEGPVWSDTWGGLRLVDMMAGELVTVTDAGIRHLSVGSPVAAFHRPRVGGGYVVAIERGIALSDDVDTPPTRSVELWTDPEVRMNDGGADPSGRLYAGSMAYDEEAGRGSLRLIDVDLTARTILPSVSISNGIAFSPDESLCYYVDTPTGRVDVFDHLDGELVNRRPFVEIDRGHPDGLTVAADGSVWVALWDGSAVHGYSADGMLASVIEVAARQVTACTFGGPDLATLFITTSRQGLADGDDPAAGSVFAARPGVSGLPVLPFAG</sequence>
<gene>
    <name evidence="5" type="ORF">E6C70_12845</name>
</gene>
<evidence type="ECO:0000259" key="4">
    <source>
        <dbReference type="Pfam" id="PF08450"/>
    </source>
</evidence>
<feature type="binding site" evidence="3">
    <location>
        <position position="190"/>
    </location>
    <ligand>
        <name>a divalent metal cation</name>
        <dbReference type="ChEBI" id="CHEBI:60240"/>
    </ligand>
</feature>
<name>A0A4S4FQK0_9MICO</name>
<dbReference type="InterPro" id="IPR011042">
    <property type="entry name" value="6-blade_b-propeller_TolB-like"/>
</dbReference>
<protein>
    <submittedName>
        <fullName evidence="5">SMP-30/gluconolactonase/LRE family protein</fullName>
    </submittedName>
</protein>
<dbReference type="GO" id="GO:0004341">
    <property type="term" value="F:gluconolactonase activity"/>
    <property type="evidence" value="ECO:0007669"/>
    <property type="project" value="TreeGrafter"/>
</dbReference>
<accession>A0A4S4FQK0</accession>
<dbReference type="Pfam" id="PF08450">
    <property type="entry name" value="SGL"/>
    <property type="match status" value="1"/>
</dbReference>
<comment type="caution">
    <text evidence="5">The sequence shown here is derived from an EMBL/GenBank/DDBJ whole genome shotgun (WGS) entry which is preliminary data.</text>
</comment>
<feature type="binding site" evidence="3">
    <location>
        <position position="98"/>
    </location>
    <ligand>
        <name>substrate</name>
    </ligand>
</feature>
<feature type="binding site" evidence="3">
    <location>
        <position position="144"/>
    </location>
    <ligand>
        <name>a divalent metal cation</name>
        <dbReference type="ChEBI" id="CHEBI:60240"/>
    </ligand>
</feature>
<dbReference type="Gene3D" id="2.120.10.30">
    <property type="entry name" value="TolB, C-terminal domain"/>
    <property type="match status" value="1"/>
</dbReference>
<evidence type="ECO:0000256" key="1">
    <source>
        <dbReference type="ARBA" id="ARBA00008853"/>
    </source>
</evidence>
<dbReference type="AlphaFoldDB" id="A0A4S4FQK0"/>
<dbReference type="PANTHER" id="PTHR10907:SF47">
    <property type="entry name" value="REGUCALCIN"/>
    <property type="match status" value="1"/>
</dbReference>
<dbReference type="Proteomes" id="UP000307380">
    <property type="component" value="Unassembled WGS sequence"/>
</dbReference>
<dbReference type="EMBL" id="SSSN01000009">
    <property type="protein sequence ID" value="THG32624.1"/>
    <property type="molecule type" value="Genomic_DNA"/>
</dbReference>